<feature type="transmembrane region" description="Helical" evidence="1">
    <location>
        <begin position="116"/>
        <end position="135"/>
    </location>
</feature>
<evidence type="ECO:0000256" key="1">
    <source>
        <dbReference type="SAM" id="Phobius"/>
    </source>
</evidence>
<dbReference type="Proteomes" id="UP001500866">
    <property type="component" value="Unassembled WGS sequence"/>
</dbReference>
<dbReference type="PANTHER" id="PTHR41282:SF1">
    <property type="entry name" value="CONSERVED TRANSMEMBRANE PROTEIN-RELATED"/>
    <property type="match status" value="1"/>
</dbReference>
<keyword evidence="3" id="KW-1185">Reference proteome</keyword>
<gene>
    <name evidence="2" type="ORF">GCM10009001_16380</name>
</gene>
<feature type="transmembrane region" description="Helical" evidence="1">
    <location>
        <begin position="183"/>
        <end position="203"/>
    </location>
</feature>
<proteinExistence type="predicted"/>
<dbReference type="PIRSF" id="PIRSF009160">
    <property type="entry name" value="UCP009160"/>
    <property type="match status" value="1"/>
</dbReference>
<accession>A0ABN1FZ73</accession>
<protein>
    <submittedName>
        <fullName evidence="2">Bax inhibitor-1/YccA family protein</fullName>
    </submittedName>
</protein>
<keyword evidence="1" id="KW-0812">Transmembrane</keyword>
<name>A0ABN1FZ73_9BACI</name>
<sequence>MAGIGSYSQTANPAWSDKAFRPGNNIAKRMTLQGSINRTFILTIALFLSAAFAWSQYFNDTNINGLLVLGLIAGLVLAVVTIFIPKVAPFTSIPYALAEGLVVGSVSAMYEDLYSGITMQAVLLTFGVLLMMLLLYKTGIIKVTKKFRIGVICATGAILLAYLATLVMRLFGMHDVLYMHNSGPIGIVISVGIVIVAALNLALDFDLIERGVKRNAPKYMEWYGAFGLMVTLVWLYLEILRLIAKLRR</sequence>
<dbReference type="PANTHER" id="PTHR41282">
    <property type="entry name" value="CONSERVED TRANSMEMBRANE PROTEIN-RELATED"/>
    <property type="match status" value="1"/>
</dbReference>
<feature type="transmembrane region" description="Helical" evidence="1">
    <location>
        <begin position="63"/>
        <end position="85"/>
    </location>
</feature>
<dbReference type="RefSeq" id="WP_343811990.1">
    <property type="nucleotide sequence ID" value="NZ_BAAADS010000012.1"/>
</dbReference>
<dbReference type="EMBL" id="BAAADS010000012">
    <property type="protein sequence ID" value="GAA0600641.1"/>
    <property type="molecule type" value="Genomic_DNA"/>
</dbReference>
<feature type="transmembrane region" description="Helical" evidence="1">
    <location>
        <begin position="39"/>
        <end position="57"/>
    </location>
</feature>
<feature type="transmembrane region" description="Helical" evidence="1">
    <location>
        <begin position="223"/>
        <end position="244"/>
    </location>
</feature>
<organism evidence="2 3">
    <name type="scientific">Virgibacillus siamensis</name>
    <dbReference type="NCBI Taxonomy" id="480071"/>
    <lineage>
        <taxon>Bacteria</taxon>
        <taxon>Bacillati</taxon>
        <taxon>Bacillota</taxon>
        <taxon>Bacilli</taxon>
        <taxon>Bacillales</taxon>
        <taxon>Bacillaceae</taxon>
        <taxon>Virgibacillus</taxon>
    </lineage>
</organism>
<comment type="caution">
    <text evidence="2">The sequence shown here is derived from an EMBL/GenBank/DDBJ whole genome shotgun (WGS) entry which is preliminary data.</text>
</comment>
<keyword evidence="1" id="KW-1133">Transmembrane helix</keyword>
<evidence type="ECO:0000313" key="2">
    <source>
        <dbReference type="EMBL" id="GAA0600641.1"/>
    </source>
</evidence>
<dbReference type="Pfam" id="PF12811">
    <property type="entry name" value="BaxI_1"/>
    <property type="match status" value="1"/>
</dbReference>
<reference evidence="2 3" key="1">
    <citation type="journal article" date="2019" name="Int. J. Syst. Evol. Microbiol.">
        <title>The Global Catalogue of Microorganisms (GCM) 10K type strain sequencing project: providing services to taxonomists for standard genome sequencing and annotation.</title>
        <authorList>
            <consortium name="The Broad Institute Genomics Platform"/>
            <consortium name="The Broad Institute Genome Sequencing Center for Infectious Disease"/>
            <person name="Wu L."/>
            <person name="Ma J."/>
        </authorList>
    </citation>
    <scope>NUCLEOTIDE SEQUENCE [LARGE SCALE GENOMIC DNA]</scope>
    <source>
        <strain evidence="2 3">JCM 15395</strain>
    </source>
</reference>
<keyword evidence="1" id="KW-0472">Membrane</keyword>
<evidence type="ECO:0000313" key="3">
    <source>
        <dbReference type="Proteomes" id="UP001500866"/>
    </source>
</evidence>
<feature type="transmembrane region" description="Helical" evidence="1">
    <location>
        <begin position="147"/>
        <end position="171"/>
    </location>
</feature>
<dbReference type="InterPro" id="IPR010539">
    <property type="entry name" value="BaxI_1-like"/>
</dbReference>